<gene>
    <name evidence="2" type="primary">LOC118421783</name>
</gene>
<dbReference type="OrthoDB" id="6699052at2759"/>
<protein>
    <submittedName>
        <fullName evidence="2">Uncharacterized protein LOC118421783</fullName>
    </submittedName>
</protein>
<dbReference type="RefSeq" id="XP_035685178.1">
    <property type="nucleotide sequence ID" value="XM_035829285.1"/>
</dbReference>
<keyword evidence="1" id="KW-1185">Reference proteome</keyword>
<reference evidence="2" key="2">
    <citation type="submission" date="2025-08" db="UniProtKB">
        <authorList>
            <consortium name="RefSeq"/>
        </authorList>
    </citation>
    <scope>IDENTIFICATION</scope>
    <source>
        <strain evidence="2">S238N-H82</strain>
        <tissue evidence="2">Testes</tissue>
    </source>
</reference>
<dbReference type="OMA" id="LTFEMIC"/>
<dbReference type="Proteomes" id="UP000001554">
    <property type="component" value="Chromosome 8"/>
</dbReference>
<sequence>MTAVMEQVNLSCFQLRSKVTANPSVYQTWALNNTLAARLDGFDSRALRRITGTRWHEHVRNSELRELTGQPPASSLAAMRRVRWYGHVLRLPPEHPTRALLDFNPKQAGWRRPRGKPRTRWMDVVSRDLRTINITPHQAQLAATNRGWWRSLVNSVGSTHHVQEDE</sequence>
<dbReference type="GeneID" id="118421783"/>
<name>A0A9J7LNQ5_BRAFL</name>
<proteinExistence type="predicted"/>
<accession>A0A9J7LNQ5</accession>
<reference evidence="1" key="1">
    <citation type="journal article" date="2020" name="Nat. Ecol. Evol.">
        <title>Deeply conserved synteny resolves early events in vertebrate evolution.</title>
        <authorList>
            <person name="Simakov O."/>
            <person name="Marletaz F."/>
            <person name="Yue J.X."/>
            <person name="O'Connell B."/>
            <person name="Jenkins J."/>
            <person name="Brandt A."/>
            <person name="Calef R."/>
            <person name="Tung C.H."/>
            <person name="Huang T.K."/>
            <person name="Schmutz J."/>
            <person name="Satoh N."/>
            <person name="Yu J.K."/>
            <person name="Putnam N.H."/>
            <person name="Green R.E."/>
            <person name="Rokhsar D.S."/>
        </authorList>
    </citation>
    <scope>NUCLEOTIDE SEQUENCE [LARGE SCALE GENOMIC DNA]</scope>
    <source>
        <strain evidence="1">S238N-H82</strain>
    </source>
</reference>
<evidence type="ECO:0000313" key="2">
    <source>
        <dbReference type="RefSeq" id="XP_035685178.1"/>
    </source>
</evidence>
<dbReference type="AlphaFoldDB" id="A0A9J7LNQ5"/>
<dbReference type="KEGG" id="bfo:118421783"/>
<organism evidence="1 2">
    <name type="scientific">Branchiostoma floridae</name>
    <name type="common">Florida lancelet</name>
    <name type="synonym">Amphioxus</name>
    <dbReference type="NCBI Taxonomy" id="7739"/>
    <lineage>
        <taxon>Eukaryota</taxon>
        <taxon>Metazoa</taxon>
        <taxon>Chordata</taxon>
        <taxon>Cephalochordata</taxon>
        <taxon>Leptocardii</taxon>
        <taxon>Amphioxiformes</taxon>
        <taxon>Branchiostomatidae</taxon>
        <taxon>Branchiostoma</taxon>
    </lineage>
</organism>
<evidence type="ECO:0000313" key="1">
    <source>
        <dbReference type="Proteomes" id="UP000001554"/>
    </source>
</evidence>